<protein>
    <recommendedName>
        <fullName evidence="7">Orotidine-5'-phosphate decarboxylase</fullName>
        <ecNumber evidence="7">4.1.1.23</ecNumber>
    </recommendedName>
</protein>
<evidence type="ECO:0000256" key="2">
    <source>
        <dbReference type="ARBA" id="ARBA00008847"/>
    </source>
</evidence>
<evidence type="ECO:0000256" key="7">
    <source>
        <dbReference type="NCBIfam" id="TIGR02127"/>
    </source>
</evidence>
<dbReference type="SMART" id="SM00934">
    <property type="entry name" value="OMPdecase"/>
    <property type="match status" value="1"/>
</dbReference>
<evidence type="ECO:0000256" key="5">
    <source>
        <dbReference type="ARBA" id="ARBA00023239"/>
    </source>
</evidence>
<evidence type="ECO:0000313" key="9">
    <source>
        <dbReference type="EMBL" id="AMG74780.1"/>
    </source>
</evidence>
<dbReference type="GO" id="GO:0009220">
    <property type="term" value="P:pyrimidine ribonucleotide biosynthetic process"/>
    <property type="evidence" value="ECO:0007669"/>
    <property type="project" value="UniProtKB-UniRule"/>
</dbReference>
<gene>
    <name evidence="9" type="primary">pyrF2</name>
    <name evidence="9" type="ORF">SGRAN_2417</name>
</gene>
<comment type="catalytic activity">
    <reaction evidence="6">
        <text>orotidine 5'-phosphate + H(+) = UMP + CO2</text>
        <dbReference type="Rhea" id="RHEA:11596"/>
        <dbReference type="ChEBI" id="CHEBI:15378"/>
        <dbReference type="ChEBI" id="CHEBI:16526"/>
        <dbReference type="ChEBI" id="CHEBI:57538"/>
        <dbReference type="ChEBI" id="CHEBI:57865"/>
        <dbReference type="EC" id="4.1.1.23"/>
    </reaction>
</comment>
<dbReference type="PROSITE" id="PS00156">
    <property type="entry name" value="OMPDECASE"/>
    <property type="match status" value="1"/>
</dbReference>
<dbReference type="KEGG" id="sgi:SGRAN_2417"/>
<dbReference type="SUPFAM" id="SSF51366">
    <property type="entry name" value="Ribulose-phoshate binding barrel"/>
    <property type="match status" value="1"/>
</dbReference>
<dbReference type="EC" id="4.1.1.23" evidence="7"/>
<dbReference type="Proteomes" id="UP000058599">
    <property type="component" value="Chromosome"/>
</dbReference>
<evidence type="ECO:0000256" key="4">
    <source>
        <dbReference type="ARBA" id="ARBA00022975"/>
    </source>
</evidence>
<evidence type="ECO:0000256" key="3">
    <source>
        <dbReference type="ARBA" id="ARBA00022793"/>
    </source>
</evidence>
<dbReference type="PANTHER" id="PTHR43375:SF1">
    <property type="entry name" value="OROTIDINE 5'-PHOSPHATE DECARBOXYLASE"/>
    <property type="match status" value="1"/>
</dbReference>
<comment type="pathway">
    <text evidence="1">Pyrimidine metabolism; UMP biosynthesis via de novo pathway; UMP from orotate: step 2/2.</text>
</comment>
<dbReference type="InterPro" id="IPR001754">
    <property type="entry name" value="OMPdeCOase_dom"/>
</dbReference>
<organism evidence="9 10">
    <name type="scientific">Sphingopyxis granuli</name>
    <dbReference type="NCBI Taxonomy" id="267128"/>
    <lineage>
        <taxon>Bacteria</taxon>
        <taxon>Pseudomonadati</taxon>
        <taxon>Pseudomonadota</taxon>
        <taxon>Alphaproteobacteria</taxon>
        <taxon>Sphingomonadales</taxon>
        <taxon>Sphingomonadaceae</taxon>
        <taxon>Sphingopyxis</taxon>
    </lineage>
</organism>
<dbReference type="Pfam" id="PF00215">
    <property type="entry name" value="OMPdecase"/>
    <property type="match status" value="1"/>
</dbReference>
<dbReference type="PANTHER" id="PTHR43375">
    <property type="entry name" value="OROTIDINE 5'-PHOSPHATE DECARBOXYLASE"/>
    <property type="match status" value="1"/>
</dbReference>
<dbReference type="AlphaFoldDB" id="A0AA86GMI0"/>
<dbReference type="InterPro" id="IPR011995">
    <property type="entry name" value="OMPdecase_type-2"/>
</dbReference>
<reference evidence="9 10" key="1">
    <citation type="journal article" date="2016" name="BMC Genomics">
        <title>Genomic analysis of the nitrate-respiring Sphingopyxis granuli (formerly Sphingomonas macrogoltabida) strain TFA.</title>
        <authorList>
            <person name="Garcia-Romero I."/>
            <person name="Perez-Pulido A.J."/>
            <person name="Gonzalez-Flores Y.E."/>
            <person name="Reyes-Ramirez F."/>
            <person name="Santero E."/>
            <person name="Floriano B."/>
        </authorList>
    </citation>
    <scope>NUCLEOTIDE SEQUENCE [LARGE SCALE GENOMIC DNA]</scope>
    <source>
        <strain evidence="9 10">TFA</strain>
    </source>
</reference>
<dbReference type="Gene3D" id="3.20.20.70">
    <property type="entry name" value="Aldolase class I"/>
    <property type="match status" value="1"/>
</dbReference>
<dbReference type="RefSeq" id="WP_067183985.1">
    <property type="nucleotide sequence ID" value="NZ_CP012199.1"/>
</dbReference>
<accession>A0AA86GMI0</accession>
<dbReference type="InterPro" id="IPR013785">
    <property type="entry name" value="Aldolase_TIM"/>
</dbReference>
<keyword evidence="5 9" id="KW-0456">Lyase</keyword>
<keyword evidence="4" id="KW-0665">Pyrimidine biosynthesis</keyword>
<dbReference type="NCBIfam" id="TIGR02127">
    <property type="entry name" value="pyrF_sub2"/>
    <property type="match status" value="1"/>
</dbReference>
<dbReference type="CDD" id="cd04725">
    <property type="entry name" value="OMP_decarboxylase_like"/>
    <property type="match status" value="1"/>
</dbReference>
<name>A0AA86GMI0_9SPHN</name>
<dbReference type="GO" id="GO:0004590">
    <property type="term" value="F:orotidine-5'-phosphate decarboxylase activity"/>
    <property type="evidence" value="ECO:0007669"/>
    <property type="project" value="UniProtKB-UniRule"/>
</dbReference>
<feature type="domain" description="Orotidine 5'-phosphate decarboxylase" evidence="8">
    <location>
        <begin position="16"/>
        <end position="266"/>
    </location>
</feature>
<evidence type="ECO:0000259" key="8">
    <source>
        <dbReference type="SMART" id="SM00934"/>
    </source>
</evidence>
<dbReference type="EMBL" id="CP012199">
    <property type="protein sequence ID" value="AMG74780.1"/>
    <property type="molecule type" value="Genomic_DNA"/>
</dbReference>
<dbReference type="GO" id="GO:0006207">
    <property type="term" value="P:'de novo' pyrimidine nucleobase biosynthetic process"/>
    <property type="evidence" value="ECO:0007669"/>
    <property type="project" value="InterPro"/>
</dbReference>
<keyword evidence="3" id="KW-0210">Decarboxylase</keyword>
<evidence type="ECO:0000313" key="10">
    <source>
        <dbReference type="Proteomes" id="UP000058599"/>
    </source>
</evidence>
<dbReference type="InterPro" id="IPR011060">
    <property type="entry name" value="RibuloseP-bd_barrel"/>
</dbReference>
<dbReference type="InterPro" id="IPR018089">
    <property type="entry name" value="OMPdecase_AS"/>
</dbReference>
<evidence type="ECO:0000256" key="1">
    <source>
        <dbReference type="ARBA" id="ARBA00004861"/>
    </source>
</evidence>
<keyword evidence="10" id="KW-1185">Reference proteome</keyword>
<proteinExistence type="inferred from homology"/>
<sequence>MHWGDTVKSKIETVGSLVLGIDPAPDHAPLSLCDRSDLFLERYVKALLDGAEGKVGFVKFQSAYFEAFGSGGMASLARCIAIARERRMAVILDAKRGDIGSTADAYARAYLVPGGSDLEVDCLTVNPFLGPETLKPFVDCARDYGKGLFILVKTSNPGSGWLQDQIVDGTSVSERVAEAVAVWADETIGDHGIGAVGAVVGATYPSQGQRLRTVMPRSVFLAPGLGFQGGDPRATSALATPTGPVLISASRGVAAVEDREMPLDAYRALIRSRLDGFRQTLSPAAIPASLSG</sequence>
<evidence type="ECO:0000256" key="6">
    <source>
        <dbReference type="ARBA" id="ARBA00049157"/>
    </source>
</evidence>
<comment type="similarity">
    <text evidence="2">Belongs to the OMP decarboxylase family. Type 2 subfamily.</text>
</comment>